<dbReference type="GO" id="GO:0005737">
    <property type="term" value="C:cytoplasm"/>
    <property type="evidence" value="ECO:0007669"/>
    <property type="project" value="InterPro"/>
</dbReference>
<dbReference type="GO" id="GO:0033739">
    <property type="term" value="F:preQ1 synthase activity"/>
    <property type="evidence" value="ECO:0007669"/>
    <property type="project" value="InterPro"/>
</dbReference>
<dbReference type="GO" id="GO:0008616">
    <property type="term" value="P:tRNA queuosine(34) biosynthetic process"/>
    <property type="evidence" value="ECO:0007669"/>
    <property type="project" value="UniProtKB-KW"/>
</dbReference>
<keyword evidence="4" id="KW-0560">Oxidoreductase</keyword>
<accession>A0A383DCU3</accession>
<reference evidence="5" key="1">
    <citation type="submission" date="2018-05" db="EMBL/GenBank/DDBJ databases">
        <authorList>
            <person name="Lanie J.A."/>
            <person name="Ng W.-L."/>
            <person name="Kazmierczak K.M."/>
            <person name="Andrzejewski T.M."/>
            <person name="Davidsen T.M."/>
            <person name="Wayne K.J."/>
            <person name="Tettelin H."/>
            <person name="Glass J.I."/>
            <person name="Rusch D."/>
            <person name="Podicherti R."/>
            <person name="Tsui H.-C.T."/>
            <person name="Winkler M.E."/>
        </authorList>
    </citation>
    <scope>NUCLEOTIDE SEQUENCE</scope>
</reference>
<sequence length="132" mass="14897">MTEELNLLGSNTQIPSSRVEAEIETFANPSPGRDYWIELHTQEYTSKCPVTGQPDFGSITIRYVPKELCIETKSLKFYLSSYRNEECFNEMAVNWMLDDLVKASAPTRMIVKGEFASRGGIRVVVEASHPDS</sequence>
<dbReference type="InterPro" id="IPR029500">
    <property type="entry name" value="QueF"/>
</dbReference>
<keyword evidence="2" id="KW-0671">Queuosine biosynthesis</keyword>
<dbReference type="PANTHER" id="PTHR34354">
    <property type="entry name" value="NADPH-DEPENDENT 7-CYANO-7-DEAZAGUANINE REDUCTASE"/>
    <property type="match status" value="1"/>
</dbReference>
<evidence type="ECO:0000256" key="4">
    <source>
        <dbReference type="ARBA" id="ARBA00023002"/>
    </source>
</evidence>
<dbReference type="EMBL" id="UINC01216107">
    <property type="protein sequence ID" value="SVE42109.1"/>
    <property type="molecule type" value="Genomic_DNA"/>
</dbReference>
<dbReference type="SUPFAM" id="SSF55620">
    <property type="entry name" value="Tetrahydrobiopterin biosynthesis enzymes-like"/>
    <property type="match status" value="1"/>
</dbReference>
<evidence type="ECO:0000313" key="5">
    <source>
        <dbReference type="EMBL" id="SVE42109.1"/>
    </source>
</evidence>
<dbReference type="InterPro" id="IPR016856">
    <property type="entry name" value="QueF_type1"/>
</dbReference>
<proteinExistence type="inferred from homology"/>
<name>A0A383DCU3_9ZZZZ</name>
<dbReference type="InterPro" id="IPR050084">
    <property type="entry name" value="NADPH_dep_7-cyano-7-deazaG_red"/>
</dbReference>
<dbReference type="Gene3D" id="3.30.1130.10">
    <property type="match status" value="1"/>
</dbReference>
<dbReference type="Pfam" id="PF14489">
    <property type="entry name" value="QueF"/>
    <property type="match status" value="1"/>
</dbReference>
<keyword evidence="1" id="KW-0963">Cytoplasm</keyword>
<evidence type="ECO:0008006" key="6">
    <source>
        <dbReference type="Google" id="ProtNLM"/>
    </source>
</evidence>
<dbReference type="InterPro" id="IPR043133">
    <property type="entry name" value="GTP-CH-I_C/QueF"/>
</dbReference>
<gene>
    <name evidence="5" type="ORF">METZ01_LOCUS494963</name>
</gene>
<dbReference type="PANTHER" id="PTHR34354:SF1">
    <property type="entry name" value="NADPH-DEPENDENT 7-CYANO-7-DEAZAGUANINE REDUCTASE"/>
    <property type="match status" value="1"/>
</dbReference>
<evidence type="ECO:0000256" key="2">
    <source>
        <dbReference type="ARBA" id="ARBA00022785"/>
    </source>
</evidence>
<protein>
    <recommendedName>
        <fullName evidence="6">NADPH-dependent 7-cyano-7-deazaguanine reductase N-terminal domain-containing protein</fullName>
    </recommendedName>
</protein>
<keyword evidence="3" id="KW-0521">NADP</keyword>
<evidence type="ECO:0000256" key="3">
    <source>
        <dbReference type="ARBA" id="ARBA00022857"/>
    </source>
</evidence>
<dbReference type="NCBIfam" id="TIGR03139">
    <property type="entry name" value="QueF-II"/>
    <property type="match status" value="1"/>
</dbReference>
<dbReference type="PIRSF" id="PIRSF027377">
    <property type="entry name" value="Nitrile_oxidored_QueF"/>
    <property type="match status" value="1"/>
</dbReference>
<dbReference type="AlphaFoldDB" id="A0A383DCU3"/>
<organism evidence="5">
    <name type="scientific">marine metagenome</name>
    <dbReference type="NCBI Taxonomy" id="408172"/>
    <lineage>
        <taxon>unclassified sequences</taxon>
        <taxon>metagenomes</taxon>
        <taxon>ecological metagenomes</taxon>
    </lineage>
</organism>
<evidence type="ECO:0000256" key="1">
    <source>
        <dbReference type="ARBA" id="ARBA00022490"/>
    </source>
</evidence>
<dbReference type="HAMAP" id="MF_00818">
    <property type="entry name" value="QueF_type1"/>
    <property type="match status" value="1"/>
</dbReference>